<evidence type="ECO:0000256" key="6">
    <source>
        <dbReference type="ARBA" id="ARBA00022475"/>
    </source>
</evidence>
<evidence type="ECO:0000256" key="17">
    <source>
        <dbReference type="SAM" id="SignalP"/>
    </source>
</evidence>
<evidence type="ECO:0000256" key="2">
    <source>
        <dbReference type="ARBA" id="ARBA00004651"/>
    </source>
</evidence>
<dbReference type="PANTHER" id="PTHR30540:SF6">
    <property type="entry name" value="POTASSIUM TRANSPORTER 2"/>
    <property type="match status" value="1"/>
</dbReference>
<feature type="domain" description="K+ potassium transporter integral membrane" evidence="18">
    <location>
        <begin position="437"/>
        <end position="894"/>
    </location>
</feature>
<comment type="caution">
    <text evidence="16">Lacks conserved residue(s) required for the propagation of feature annotation.</text>
</comment>
<feature type="signal peptide" evidence="17">
    <location>
        <begin position="1"/>
        <end position="28"/>
    </location>
</feature>
<evidence type="ECO:0000256" key="10">
    <source>
        <dbReference type="ARBA" id="ARBA00022958"/>
    </source>
</evidence>
<evidence type="ECO:0000256" key="14">
    <source>
        <dbReference type="ARBA" id="ARBA00023170"/>
    </source>
</evidence>
<comment type="similarity">
    <text evidence="4">Belongs to the RLP family.</text>
</comment>
<evidence type="ECO:0000256" key="1">
    <source>
        <dbReference type="ARBA" id="ARBA00004251"/>
    </source>
</evidence>
<dbReference type="InterPro" id="IPR001611">
    <property type="entry name" value="Leu-rich_rpt"/>
</dbReference>
<comment type="similarity">
    <text evidence="3 16">Belongs to the HAK/KUP transporter (TC 2.A.72.3) family.</text>
</comment>
<keyword evidence="8 16" id="KW-0812">Transmembrane</keyword>
<dbReference type="Gene3D" id="3.80.10.10">
    <property type="entry name" value="Ribonuclease Inhibitor"/>
    <property type="match status" value="2"/>
</dbReference>
<dbReference type="EMBL" id="QGKX02000996">
    <property type="protein sequence ID" value="KAF3553827.1"/>
    <property type="molecule type" value="Genomic_DNA"/>
</dbReference>
<evidence type="ECO:0000256" key="9">
    <source>
        <dbReference type="ARBA" id="ARBA00022729"/>
    </source>
</evidence>
<evidence type="ECO:0000256" key="8">
    <source>
        <dbReference type="ARBA" id="ARBA00022692"/>
    </source>
</evidence>
<reference evidence="20" key="1">
    <citation type="submission" date="2019-12" db="EMBL/GenBank/DDBJ databases">
        <title>Genome sequencing and annotation of Brassica cretica.</title>
        <authorList>
            <person name="Studholme D.J."/>
            <person name="Sarris P."/>
        </authorList>
    </citation>
    <scope>NUCLEOTIDE SEQUENCE</scope>
    <source>
        <strain evidence="20">PFS-109/04</strain>
        <tissue evidence="20">Leaf</tissue>
    </source>
</reference>
<dbReference type="Pfam" id="PF09739">
    <property type="entry name" value="MCM_bind"/>
    <property type="match status" value="2"/>
</dbReference>
<gene>
    <name evidence="20" type="ORF">F2Q69_00010367</name>
</gene>
<evidence type="ECO:0000256" key="7">
    <source>
        <dbReference type="ARBA" id="ARBA00022538"/>
    </source>
</evidence>
<proteinExistence type="inferred from homology"/>
<feature type="transmembrane region" description="Helical" evidence="16">
    <location>
        <begin position="719"/>
        <end position="744"/>
    </location>
</feature>
<dbReference type="Pfam" id="PF22776">
    <property type="entry name" value="K_trans_C"/>
    <property type="match status" value="1"/>
</dbReference>
<evidence type="ECO:0000256" key="15">
    <source>
        <dbReference type="ARBA" id="ARBA00023180"/>
    </source>
</evidence>
<feature type="domain" description="K+ potassium transporter C-terminal" evidence="19">
    <location>
        <begin position="906"/>
        <end position="996"/>
    </location>
</feature>
<keyword evidence="14" id="KW-0675">Receptor</keyword>
<dbReference type="GO" id="GO:0005886">
    <property type="term" value="C:plasma membrane"/>
    <property type="evidence" value="ECO:0007669"/>
    <property type="project" value="UniProtKB-SubCell"/>
</dbReference>
<evidence type="ECO:0000256" key="5">
    <source>
        <dbReference type="ARBA" id="ARBA00022448"/>
    </source>
</evidence>
<organism evidence="20 21">
    <name type="scientific">Brassica cretica</name>
    <name type="common">Mustard</name>
    <dbReference type="NCBI Taxonomy" id="69181"/>
    <lineage>
        <taxon>Eukaryota</taxon>
        <taxon>Viridiplantae</taxon>
        <taxon>Streptophyta</taxon>
        <taxon>Embryophyta</taxon>
        <taxon>Tracheophyta</taxon>
        <taxon>Spermatophyta</taxon>
        <taxon>Magnoliopsida</taxon>
        <taxon>eudicotyledons</taxon>
        <taxon>Gunneridae</taxon>
        <taxon>Pentapetalae</taxon>
        <taxon>rosids</taxon>
        <taxon>malvids</taxon>
        <taxon>Brassicales</taxon>
        <taxon>Brassicaceae</taxon>
        <taxon>Brassiceae</taxon>
        <taxon>Brassica</taxon>
    </lineage>
</organism>
<comment type="caution">
    <text evidence="20">The sequence shown here is derived from an EMBL/GenBank/DDBJ whole genome shotgun (WGS) entry which is preliminary data.</text>
</comment>
<evidence type="ECO:0000259" key="19">
    <source>
        <dbReference type="Pfam" id="PF22776"/>
    </source>
</evidence>
<dbReference type="SUPFAM" id="SSF52058">
    <property type="entry name" value="L domain-like"/>
    <property type="match status" value="1"/>
</dbReference>
<name>A0A8S9QQ06_BRACR</name>
<keyword evidence="12 16" id="KW-0406">Ion transport</keyword>
<feature type="transmembrane region" description="Helical" evidence="16">
    <location>
        <begin position="453"/>
        <end position="475"/>
    </location>
</feature>
<evidence type="ECO:0000256" key="12">
    <source>
        <dbReference type="ARBA" id="ARBA00023065"/>
    </source>
</evidence>
<evidence type="ECO:0000259" key="18">
    <source>
        <dbReference type="Pfam" id="PF02705"/>
    </source>
</evidence>
<dbReference type="FunFam" id="3.80.10.10:FF:002352">
    <property type="entry name" value="Receptor like protein 28"/>
    <property type="match status" value="1"/>
</dbReference>
<dbReference type="Proteomes" id="UP000712600">
    <property type="component" value="Unassembled WGS sequence"/>
</dbReference>
<evidence type="ECO:0000313" key="21">
    <source>
        <dbReference type="Proteomes" id="UP000712600"/>
    </source>
</evidence>
<keyword evidence="10 16" id="KW-0630">Potassium</keyword>
<feature type="transmembrane region" description="Helical" evidence="16">
    <location>
        <begin position="826"/>
        <end position="844"/>
    </location>
</feature>
<protein>
    <recommendedName>
        <fullName evidence="16">Potassium transporter</fullName>
    </recommendedName>
</protein>
<keyword evidence="5" id="KW-0813">Transport</keyword>
<comment type="subcellular location">
    <subcellularLocation>
        <location evidence="2">Cell membrane</location>
        <topology evidence="2">Multi-pass membrane protein</topology>
    </subcellularLocation>
    <subcellularLocation>
        <location evidence="1">Cell membrane</location>
        <topology evidence="1">Single-pass type I membrane protein</topology>
    </subcellularLocation>
    <subcellularLocation>
        <location evidence="16">Membrane</location>
        <topology evidence="16">Multi-pass membrane protein</topology>
    </subcellularLocation>
</comment>
<dbReference type="InterPro" id="IPR019140">
    <property type="entry name" value="MCM_complex-bd"/>
</dbReference>
<dbReference type="NCBIfam" id="TIGR00794">
    <property type="entry name" value="kup"/>
    <property type="match status" value="1"/>
</dbReference>
<dbReference type="InterPro" id="IPR003855">
    <property type="entry name" value="K+_transporter"/>
</dbReference>
<keyword evidence="6" id="KW-1003">Cell membrane</keyword>
<dbReference type="InterPro" id="IPR053952">
    <property type="entry name" value="K_trans_C"/>
</dbReference>
<evidence type="ECO:0000256" key="11">
    <source>
        <dbReference type="ARBA" id="ARBA00022989"/>
    </source>
</evidence>
<dbReference type="PANTHER" id="PTHR30540">
    <property type="entry name" value="OSMOTIC STRESS POTASSIUM TRANSPORTER"/>
    <property type="match status" value="1"/>
</dbReference>
<feature type="transmembrane region" description="Helical" evidence="16">
    <location>
        <begin position="586"/>
        <end position="605"/>
    </location>
</feature>
<evidence type="ECO:0000256" key="4">
    <source>
        <dbReference type="ARBA" id="ARBA00009592"/>
    </source>
</evidence>
<keyword evidence="11 16" id="KW-1133">Transmembrane helix</keyword>
<evidence type="ECO:0000256" key="3">
    <source>
        <dbReference type="ARBA" id="ARBA00008440"/>
    </source>
</evidence>
<dbReference type="InterPro" id="IPR053951">
    <property type="entry name" value="K_trans_N"/>
</dbReference>
<evidence type="ECO:0000256" key="13">
    <source>
        <dbReference type="ARBA" id="ARBA00023136"/>
    </source>
</evidence>
<comment type="function">
    <text evidence="16">Potassium transporter.</text>
</comment>
<feature type="chain" id="PRO_5035744752" description="Potassium transporter" evidence="17">
    <location>
        <begin position="29"/>
        <end position="1457"/>
    </location>
</feature>
<keyword evidence="7 16" id="KW-0633">Potassium transport</keyword>
<dbReference type="GO" id="GO:0015079">
    <property type="term" value="F:potassium ion transmembrane transporter activity"/>
    <property type="evidence" value="ECO:0007669"/>
    <property type="project" value="UniProtKB-UniRule"/>
</dbReference>
<feature type="transmembrane region" description="Helical" evidence="16">
    <location>
        <begin position="801"/>
        <end position="820"/>
    </location>
</feature>
<accession>A0A8S9QQ06</accession>
<sequence>MTTMSEWLLSLHFLLVVFLLCCVYPSSSVIIKNPVVGLVACRPRQIQAFTQFKNEFDTRGCNHSDNFNGVWCDNSTGAVTMLRLRACLRGVLKPNSSLFGFQQLRYLDLSHNNFTSSLLPSEVGNLNKLEVLGLYCNGFLGQIPSSISNLSMLAVLDLSKNEFTSSFPLVRNLTKLNALELENNYFSGTIPSSLLTMPFLAILDLKGNHLTASSIEAPNSSTSSWLEFLYLGNNHFDGKILDPISKLTNLKDLDLSFLNTSYPIDLNLFSSLKSLLSLDLSGNSIFPAGLKSDSNITLTLESLFLSLCGLTDFPSILKTLQNLEYIDISKNSIKGKVPDWLWRLPHLSTLTISNNSFSGFEGEIPQGPQITGQPKSSFEGNAGLCGLPLGESCFGTNSPPTQQPKEEDEEKEAQVLNWRGVAIAYGPGVLLGMAIAQSTFAEDIRHSETNEEIYGVMSFVFWTLTLLPLLKYVFIVLRADDNGEGGTFALYSLICRHVKVSLLPNRQAADEALSTYKLEHPPEKIHDSCVKRYLEKHKWLHTALLILVLLGTCMVIGDGLLTPAISVFSAVSGLEMNMSKEHHQYAVIPISCFILVCLFALQHFGTHRVGFVFAPIVLTWLLCISGIGLYNIIQWNPHVYKALSPKYMFMFLRKTRGLRQCLLILVISTTLQFRQIAFSFLVYPALILAYMGQAAYLSQHHNSAHAIGFYVSVPKCVHWPVLMIAILASVVGSQAIISGTFSIINQSQSLGCFPRVKVIHTSDKIHGQIYIPEINWMLMVLCIAVTIGFRDVKHLGNASGLAVMAVMLVTTCLMSLVIVLCWHKPPFLALLFLLFFGSIELLYFSASLTKFREGAWLPILLSLFFMIIMFVWHYTTIKKYEFDLQNKVSLDWLLALGPSLGISRVPGIGLVFTDLTSGIPANFSRFVTNLPAFHRVLVFVCVKSVPVPFVPAAERYLVGRVGPVDHRSYRCIVRYGYRDVHQDVDSFETELVTKLGDFIRYDWHKRTQEDEDRSSESSRLAPKNLVRFRGMIQDMLGNEFYAGAYKDGLTWSTNKYSDVSQFPDGSDMKVWESRLLDLTGQNREKRARVNEEMFDSMEAGLNCSPFKKMKVGEATSSASESQQIYDSPESDLKLNDVVEFLGVLTFDQNADENSEALSEAESVQMPSENLKSPQVFKEIRESLMKYLTGLLGDDHIAAQFLLLHLLSKVHGRVDNVAVGKLSLNLIHLNKESMSIFGTQLRDALKSLLPFTQSIPLTIEYLNTASLGPKKDYGTKRLVPGVLQIADGTHLILDKTELHPGRLNSVGVENAKLLKNLLECQKVEYDFQYYKMEMATDAQMLIFSEGKSNIMPADVVVPFQPSQVNPLQVISPETAEAWRCYLATCKSLSNSIGEELQQVLENDLVELRQTGRSSGSQDLSRLLTMARMMSVSYGETTLSLEHWQMVLELERLRKERLK</sequence>
<feature type="transmembrane region" description="Helical" evidence="16">
    <location>
        <begin position="611"/>
        <end position="633"/>
    </location>
</feature>
<dbReference type="Pfam" id="PF00560">
    <property type="entry name" value="LRR_1"/>
    <property type="match status" value="3"/>
</dbReference>
<keyword evidence="15" id="KW-0325">Glycoprotein</keyword>
<evidence type="ECO:0000256" key="16">
    <source>
        <dbReference type="RuleBase" id="RU321113"/>
    </source>
</evidence>
<dbReference type="Pfam" id="PF13855">
    <property type="entry name" value="LRR_8"/>
    <property type="match status" value="1"/>
</dbReference>
<keyword evidence="9 17" id="KW-0732">Signal</keyword>
<feature type="transmembrane region" description="Helical" evidence="16">
    <location>
        <begin position="769"/>
        <end position="789"/>
    </location>
</feature>
<feature type="transmembrane region" description="Helical" evidence="16">
    <location>
        <begin position="680"/>
        <end position="698"/>
    </location>
</feature>
<dbReference type="Pfam" id="PF02705">
    <property type="entry name" value="K_trans"/>
    <property type="match status" value="1"/>
</dbReference>
<evidence type="ECO:0000313" key="20">
    <source>
        <dbReference type="EMBL" id="KAF3553827.1"/>
    </source>
</evidence>
<feature type="transmembrane region" description="Helical" evidence="16">
    <location>
        <begin position="856"/>
        <end position="875"/>
    </location>
</feature>
<feature type="transmembrane region" description="Helical" evidence="16">
    <location>
        <begin position="543"/>
        <end position="574"/>
    </location>
</feature>
<dbReference type="InterPro" id="IPR032675">
    <property type="entry name" value="LRR_dom_sf"/>
</dbReference>
<keyword evidence="13 16" id="KW-0472">Membrane</keyword>